<name>A0A3E1F1N5_9FLAO</name>
<dbReference type="Proteomes" id="UP000257127">
    <property type="component" value="Unassembled WGS sequence"/>
</dbReference>
<dbReference type="AlphaFoldDB" id="A0A3E1F1N5"/>
<keyword evidence="3" id="KW-1185">Reference proteome</keyword>
<dbReference type="Pfam" id="PF00535">
    <property type="entry name" value="Glycos_transf_2"/>
    <property type="match status" value="1"/>
</dbReference>
<dbReference type="OrthoDB" id="9815829at2"/>
<dbReference type="CDD" id="cd00761">
    <property type="entry name" value="Glyco_tranf_GTA_type"/>
    <property type="match status" value="1"/>
</dbReference>
<evidence type="ECO:0000313" key="3">
    <source>
        <dbReference type="Proteomes" id="UP000257127"/>
    </source>
</evidence>
<reference evidence="2 3" key="1">
    <citation type="submission" date="2018-08" db="EMBL/GenBank/DDBJ databases">
        <title>The draft genome squence of Brumimicrobium sp. N62.</title>
        <authorList>
            <person name="Du Z.-J."/>
            <person name="Luo H.-R."/>
        </authorList>
    </citation>
    <scope>NUCLEOTIDE SEQUENCE [LARGE SCALE GENOMIC DNA]</scope>
    <source>
        <strain evidence="2 3">N62</strain>
    </source>
</reference>
<dbReference type="GO" id="GO:0016758">
    <property type="term" value="F:hexosyltransferase activity"/>
    <property type="evidence" value="ECO:0007669"/>
    <property type="project" value="UniProtKB-ARBA"/>
</dbReference>
<comment type="caution">
    <text evidence="2">The sequence shown here is derived from an EMBL/GenBank/DDBJ whole genome shotgun (WGS) entry which is preliminary data.</text>
</comment>
<gene>
    <name evidence="2" type="ORF">DXU93_02050</name>
</gene>
<dbReference type="InterPro" id="IPR001173">
    <property type="entry name" value="Glyco_trans_2-like"/>
</dbReference>
<protein>
    <submittedName>
        <fullName evidence="2">Glycosyltransferase family 2 protein</fullName>
    </submittedName>
</protein>
<dbReference type="SUPFAM" id="SSF53448">
    <property type="entry name" value="Nucleotide-diphospho-sugar transferases"/>
    <property type="match status" value="1"/>
</dbReference>
<keyword evidence="2" id="KW-0808">Transferase</keyword>
<organism evidence="2 3">
    <name type="scientific">Brumimicrobium aurantiacum</name>
    <dbReference type="NCBI Taxonomy" id="1737063"/>
    <lineage>
        <taxon>Bacteria</taxon>
        <taxon>Pseudomonadati</taxon>
        <taxon>Bacteroidota</taxon>
        <taxon>Flavobacteriia</taxon>
        <taxon>Flavobacteriales</taxon>
        <taxon>Crocinitomicaceae</taxon>
        <taxon>Brumimicrobium</taxon>
    </lineage>
</organism>
<dbReference type="PANTHER" id="PTHR22916:SF3">
    <property type="entry name" value="UDP-GLCNAC:BETAGAL BETA-1,3-N-ACETYLGLUCOSAMINYLTRANSFERASE-LIKE PROTEIN 1"/>
    <property type="match status" value="1"/>
</dbReference>
<accession>A0A3E1F1N5</accession>
<dbReference type="EMBL" id="QURB01000001">
    <property type="protein sequence ID" value="RFC55741.1"/>
    <property type="molecule type" value="Genomic_DNA"/>
</dbReference>
<dbReference type="PANTHER" id="PTHR22916">
    <property type="entry name" value="GLYCOSYLTRANSFERASE"/>
    <property type="match status" value="1"/>
</dbReference>
<proteinExistence type="predicted"/>
<evidence type="ECO:0000313" key="2">
    <source>
        <dbReference type="EMBL" id="RFC55741.1"/>
    </source>
</evidence>
<dbReference type="InterPro" id="IPR029044">
    <property type="entry name" value="Nucleotide-diphossugar_trans"/>
</dbReference>
<sequence length="281" mass="32388">MKESALISVVIPCYNGKDFIVETINSVLKQKYTNFEILIVNDGSTDNSVEVIQSIRDKRIILIDKANTGVSDSRNLGFKKARGEFIIFLDADDLLSTNFFEKAIENFTVNRSVDYLTCGIIQIDEKSEAILNENVLRGTYENVQNEIVSFLPNISTCPSAYIYRKESLTQHNIYYNKALSSPADRYFLLEVGAHLKGGFMIEAKLKYRIHPNSMSHFKSEKLIIDQEFYLHHTLKQNLLKSKNDISIFKRKLAYQLFIDYLKMKRLPKALKYGGKYLVSFF</sequence>
<evidence type="ECO:0000259" key="1">
    <source>
        <dbReference type="Pfam" id="PF00535"/>
    </source>
</evidence>
<dbReference type="Gene3D" id="3.90.550.10">
    <property type="entry name" value="Spore Coat Polysaccharide Biosynthesis Protein SpsA, Chain A"/>
    <property type="match status" value="1"/>
</dbReference>
<dbReference type="RefSeq" id="WP_116879576.1">
    <property type="nucleotide sequence ID" value="NZ_QURB01000001.1"/>
</dbReference>
<feature type="domain" description="Glycosyltransferase 2-like" evidence="1">
    <location>
        <begin position="8"/>
        <end position="166"/>
    </location>
</feature>